<dbReference type="Gene3D" id="3.40.50.300">
    <property type="entry name" value="P-loop containing nucleotide triphosphate hydrolases"/>
    <property type="match status" value="1"/>
</dbReference>
<dbReference type="GO" id="GO:0043001">
    <property type="term" value="P:Golgi to plasma membrane protein transport"/>
    <property type="evidence" value="ECO:0007669"/>
    <property type="project" value="TreeGrafter"/>
</dbReference>
<dbReference type="InterPro" id="IPR027417">
    <property type="entry name" value="P-loop_NTPase"/>
</dbReference>
<feature type="binding site" evidence="4">
    <location>
        <begin position="153"/>
        <end position="156"/>
    </location>
    <ligand>
        <name>GTP</name>
        <dbReference type="ChEBI" id="CHEBI:37565"/>
    </ligand>
</feature>
<dbReference type="PANTHER" id="PTHR45909">
    <property type="entry name" value="ADP-RIBOSYLATION FACTOR-RELATED PROTEIN 1"/>
    <property type="match status" value="1"/>
</dbReference>
<dbReference type="PROSITE" id="PS51417">
    <property type="entry name" value="ARF"/>
    <property type="match status" value="1"/>
</dbReference>
<comment type="caution">
    <text evidence="7">The sequence shown here is derived from an EMBL/GenBank/DDBJ whole genome shotgun (WGS) entry which is preliminary data.</text>
</comment>
<dbReference type="GO" id="GO:0005525">
    <property type="term" value="F:GTP binding"/>
    <property type="evidence" value="ECO:0007669"/>
    <property type="project" value="UniProtKB-KW"/>
</dbReference>
<comment type="similarity">
    <text evidence="1 6">Belongs to the small GTPase superfamily. Arf family.</text>
</comment>
<protein>
    <submittedName>
        <fullName evidence="7">ADP-ribosylation factor protein 3</fullName>
    </submittedName>
</protein>
<dbReference type="NCBIfam" id="TIGR00231">
    <property type="entry name" value="small_GTP"/>
    <property type="match status" value="1"/>
</dbReference>
<sequence length="228" mass="25023">MARASGPWGAGRDAGFLVGRMFSLISGFYRWLTEREERKLIIVGVDNAGKTTTLEQLKRNYTGKGMEPDRIPPTVGLNVGRIAMDHVDAVFWDVGGQIALRELWSSYYEDCNGIVFVVDSGDEKRMRNDVATALRQVLSDRRLAHKPLAFLCNKHDLPNAMPASEVQEVVGLPEQIDRPMKVFSVSALKNEGIDDAMHWLLREANNTNSSCIGSTEAAADSAAAAAAE</sequence>
<dbReference type="GO" id="GO:0046872">
    <property type="term" value="F:metal ion binding"/>
    <property type="evidence" value="ECO:0007669"/>
    <property type="project" value="UniProtKB-KW"/>
</dbReference>
<name>A0A7J6RWD0_PEROL</name>
<keyword evidence="5" id="KW-0479">Metal-binding</keyword>
<proteinExistence type="inferred from homology"/>
<dbReference type="GO" id="GO:0005794">
    <property type="term" value="C:Golgi apparatus"/>
    <property type="evidence" value="ECO:0007669"/>
    <property type="project" value="TreeGrafter"/>
</dbReference>
<dbReference type="InterPro" id="IPR006689">
    <property type="entry name" value="Small_GTPase_ARF/SAR"/>
</dbReference>
<accession>A0A7J6RWD0</accession>
<keyword evidence="5" id="KW-0460">Magnesium</keyword>
<dbReference type="PRINTS" id="PR00328">
    <property type="entry name" value="SAR1GTPBP"/>
</dbReference>
<evidence type="ECO:0000256" key="6">
    <source>
        <dbReference type="RuleBase" id="RU003925"/>
    </source>
</evidence>
<feature type="binding site" evidence="4">
    <location>
        <position position="96"/>
    </location>
    <ligand>
        <name>GTP</name>
        <dbReference type="ChEBI" id="CHEBI:37565"/>
    </ligand>
</feature>
<evidence type="ECO:0000256" key="3">
    <source>
        <dbReference type="ARBA" id="ARBA00023134"/>
    </source>
</evidence>
<gene>
    <name evidence="7" type="primary">ARL3</name>
    <name evidence="7" type="ORF">FOZ62_028687</name>
</gene>
<dbReference type="Proteomes" id="UP000574390">
    <property type="component" value="Unassembled WGS sequence"/>
</dbReference>
<evidence type="ECO:0000313" key="8">
    <source>
        <dbReference type="Proteomes" id="UP000574390"/>
    </source>
</evidence>
<dbReference type="SMART" id="SM00178">
    <property type="entry name" value="SAR"/>
    <property type="match status" value="1"/>
</dbReference>
<organism evidence="7 8">
    <name type="scientific">Perkinsus olseni</name>
    <name type="common">Perkinsus atlanticus</name>
    <dbReference type="NCBI Taxonomy" id="32597"/>
    <lineage>
        <taxon>Eukaryota</taxon>
        <taxon>Sar</taxon>
        <taxon>Alveolata</taxon>
        <taxon>Perkinsozoa</taxon>
        <taxon>Perkinsea</taxon>
        <taxon>Perkinsida</taxon>
        <taxon>Perkinsidae</taxon>
        <taxon>Perkinsus</taxon>
    </lineage>
</organism>
<evidence type="ECO:0000256" key="5">
    <source>
        <dbReference type="PIRSR" id="PIRSR606689-2"/>
    </source>
</evidence>
<dbReference type="SMART" id="SM00177">
    <property type="entry name" value="ARF"/>
    <property type="match status" value="1"/>
</dbReference>
<dbReference type="EMBL" id="JABANM010019303">
    <property type="protein sequence ID" value="KAF4724711.1"/>
    <property type="molecule type" value="Genomic_DNA"/>
</dbReference>
<keyword evidence="3 4" id="KW-0342">GTP-binding</keyword>
<dbReference type="GO" id="GO:0006886">
    <property type="term" value="P:intracellular protein transport"/>
    <property type="evidence" value="ECO:0007669"/>
    <property type="project" value="TreeGrafter"/>
</dbReference>
<dbReference type="GO" id="GO:0003924">
    <property type="term" value="F:GTPase activity"/>
    <property type="evidence" value="ECO:0007669"/>
    <property type="project" value="InterPro"/>
</dbReference>
<dbReference type="InterPro" id="IPR005225">
    <property type="entry name" value="Small_GTP-bd"/>
</dbReference>
<evidence type="ECO:0000256" key="4">
    <source>
        <dbReference type="PIRSR" id="PIRSR606689-1"/>
    </source>
</evidence>
<dbReference type="FunFam" id="3.40.50.300:FF:001166">
    <property type="entry name" value="ADP-ribosylation factor D"/>
    <property type="match status" value="1"/>
</dbReference>
<evidence type="ECO:0000313" key="7">
    <source>
        <dbReference type="EMBL" id="KAF4724711.1"/>
    </source>
</evidence>
<evidence type="ECO:0000256" key="1">
    <source>
        <dbReference type="ARBA" id="ARBA00010290"/>
    </source>
</evidence>
<feature type="binding site" evidence="4">
    <location>
        <begin position="44"/>
        <end position="51"/>
    </location>
    <ligand>
        <name>GTP</name>
        <dbReference type="ChEBI" id="CHEBI:37565"/>
    </ligand>
</feature>
<feature type="binding site" evidence="5">
    <location>
        <position position="51"/>
    </location>
    <ligand>
        <name>Mg(2+)</name>
        <dbReference type="ChEBI" id="CHEBI:18420"/>
    </ligand>
</feature>
<evidence type="ECO:0000256" key="2">
    <source>
        <dbReference type="ARBA" id="ARBA00022741"/>
    </source>
</evidence>
<feature type="binding site" evidence="5">
    <location>
        <position position="74"/>
    </location>
    <ligand>
        <name>Mg(2+)</name>
        <dbReference type="ChEBI" id="CHEBI:18420"/>
    </ligand>
</feature>
<keyword evidence="2 4" id="KW-0547">Nucleotide-binding</keyword>
<dbReference type="InterPro" id="IPR024156">
    <property type="entry name" value="Small_GTPase_ARF"/>
</dbReference>
<dbReference type="SUPFAM" id="SSF52540">
    <property type="entry name" value="P-loop containing nucleoside triphosphate hydrolases"/>
    <property type="match status" value="1"/>
</dbReference>
<dbReference type="Pfam" id="PF00025">
    <property type="entry name" value="Arf"/>
    <property type="match status" value="1"/>
</dbReference>
<dbReference type="PANTHER" id="PTHR45909:SF1">
    <property type="entry name" value="ADP-RIBOSYLATION FACTOR-RELATED PROTEIN 1"/>
    <property type="match status" value="1"/>
</dbReference>
<reference evidence="7 8" key="1">
    <citation type="submission" date="2020-04" db="EMBL/GenBank/DDBJ databases">
        <title>Perkinsus olseni comparative genomics.</title>
        <authorList>
            <person name="Bogema D.R."/>
        </authorList>
    </citation>
    <scope>NUCLEOTIDE SEQUENCE [LARGE SCALE GENOMIC DNA]</scope>
    <source>
        <strain evidence="7">ATCC PRA-205</strain>
    </source>
</reference>
<dbReference type="GO" id="GO:0034067">
    <property type="term" value="P:protein localization to Golgi apparatus"/>
    <property type="evidence" value="ECO:0007669"/>
    <property type="project" value="TreeGrafter"/>
</dbReference>
<dbReference type="AlphaFoldDB" id="A0A7J6RWD0"/>